<organism evidence="4 5">
    <name type="scientific">Labilibaculum filiforme</name>
    <dbReference type="NCBI Taxonomy" id="1940526"/>
    <lineage>
        <taxon>Bacteria</taxon>
        <taxon>Pseudomonadati</taxon>
        <taxon>Bacteroidota</taxon>
        <taxon>Bacteroidia</taxon>
        <taxon>Marinilabiliales</taxon>
        <taxon>Marinifilaceae</taxon>
        <taxon>Labilibaculum</taxon>
    </lineage>
</organism>
<comment type="caution">
    <text evidence="4">The sequence shown here is derived from an EMBL/GenBank/DDBJ whole genome shotgun (WGS) entry which is preliminary data.</text>
</comment>
<gene>
    <name evidence="4" type="ORF">BZG02_04095</name>
</gene>
<evidence type="ECO:0000259" key="3">
    <source>
        <dbReference type="PROSITE" id="PS50977"/>
    </source>
</evidence>
<dbReference type="InterPro" id="IPR009057">
    <property type="entry name" value="Homeodomain-like_sf"/>
</dbReference>
<dbReference type="SUPFAM" id="SSF48498">
    <property type="entry name" value="Tetracyclin repressor-like, C-terminal domain"/>
    <property type="match status" value="1"/>
</dbReference>
<dbReference type="GO" id="GO:0003677">
    <property type="term" value="F:DNA binding"/>
    <property type="evidence" value="ECO:0007669"/>
    <property type="project" value="UniProtKB-UniRule"/>
</dbReference>
<dbReference type="InterPro" id="IPR036271">
    <property type="entry name" value="Tet_transcr_reg_TetR-rel_C_sf"/>
</dbReference>
<dbReference type="SUPFAM" id="SSF46689">
    <property type="entry name" value="Homeodomain-like"/>
    <property type="match status" value="1"/>
</dbReference>
<protein>
    <recommendedName>
        <fullName evidence="3">HTH tetR-type domain-containing protein</fullName>
    </recommendedName>
</protein>
<proteinExistence type="predicted"/>
<name>A0A2N3I3Z3_9BACT</name>
<evidence type="ECO:0000313" key="4">
    <source>
        <dbReference type="EMBL" id="PKQ65025.1"/>
    </source>
</evidence>
<evidence type="ECO:0000256" key="1">
    <source>
        <dbReference type="ARBA" id="ARBA00023125"/>
    </source>
</evidence>
<dbReference type="OrthoDB" id="9812484at2"/>
<dbReference type="Proteomes" id="UP000233535">
    <property type="component" value="Unassembled WGS sequence"/>
</dbReference>
<evidence type="ECO:0000313" key="5">
    <source>
        <dbReference type="Proteomes" id="UP000233535"/>
    </source>
</evidence>
<dbReference type="InterPro" id="IPR001647">
    <property type="entry name" value="HTH_TetR"/>
</dbReference>
<dbReference type="RefSeq" id="WP_101260132.1">
    <property type="nucleotide sequence ID" value="NZ_MVDD01000002.1"/>
</dbReference>
<dbReference type="Gene3D" id="1.10.10.60">
    <property type="entry name" value="Homeodomain-like"/>
    <property type="match status" value="1"/>
</dbReference>
<dbReference type="Pfam" id="PF00440">
    <property type="entry name" value="TetR_N"/>
    <property type="match status" value="1"/>
</dbReference>
<evidence type="ECO:0000256" key="2">
    <source>
        <dbReference type="PROSITE-ProRule" id="PRU00335"/>
    </source>
</evidence>
<sequence>MKFGNENIERIVFESTQSILLKKGVKGWNMDDLAKECGMSKRTLYKIIGNKEDLLYRCYDETFKSNLKFVKKNIEQDGDYYLLLDELSNLIVNGVNEFVIVGSKSIETEYPHISKMIEARIKEHQKLIITFFEKGIDKKLLKDNVDAQLINSMVSAIMSFNVMNSKDQREFRDKTKKQLDFLFEVIKK</sequence>
<dbReference type="AlphaFoldDB" id="A0A2N3I3Z3"/>
<dbReference type="EMBL" id="MVDD01000002">
    <property type="protein sequence ID" value="PKQ65025.1"/>
    <property type="molecule type" value="Genomic_DNA"/>
</dbReference>
<feature type="domain" description="HTH tetR-type" evidence="3">
    <location>
        <begin position="6"/>
        <end position="66"/>
    </location>
</feature>
<dbReference type="Gene3D" id="1.10.357.10">
    <property type="entry name" value="Tetracycline Repressor, domain 2"/>
    <property type="match status" value="1"/>
</dbReference>
<dbReference type="PROSITE" id="PS50977">
    <property type="entry name" value="HTH_TETR_2"/>
    <property type="match status" value="1"/>
</dbReference>
<keyword evidence="1 2" id="KW-0238">DNA-binding</keyword>
<accession>A0A2N3I3Z3</accession>
<feature type="DNA-binding region" description="H-T-H motif" evidence="2">
    <location>
        <begin position="29"/>
        <end position="48"/>
    </location>
</feature>
<keyword evidence="5" id="KW-1185">Reference proteome</keyword>
<reference evidence="4 5" key="1">
    <citation type="journal article" date="2017" name="Front. Microbiol.">
        <title>Labilibaculum manganireducens gen. nov., sp. nov. and Labilibaculum filiforme sp. nov., Novel Bacteroidetes Isolated from Subsurface Sediments of the Baltic Sea.</title>
        <authorList>
            <person name="Vandieken V."/>
            <person name="Marshall I.P."/>
            <person name="Niemann H."/>
            <person name="Engelen B."/>
            <person name="Cypionka H."/>
        </authorList>
    </citation>
    <scope>NUCLEOTIDE SEQUENCE [LARGE SCALE GENOMIC DNA]</scope>
    <source>
        <strain evidence="4 5">59.16B</strain>
    </source>
</reference>